<name>A0AAD4RAF9_9BILA</name>
<gene>
    <name evidence="2" type="ORF">DdX_00531</name>
</gene>
<protein>
    <submittedName>
        <fullName evidence="2">Uncharacterized protein</fullName>
    </submittedName>
</protein>
<evidence type="ECO:0000313" key="3">
    <source>
        <dbReference type="Proteomes" id="UP001201812"/>
    </source>
</evidence>
<feature type="region of interest" description="Disordered" evidence="1">
    <location>
        <begin position="113"/>
        <end position="136"/>
    </location>
</feature>
<keyword evidence="3" id="KW-1185">Reference proteome</keyword>
<organism evidence="2 3">
    <name type="scientific">Ditylenchus destructor</name>
    <dbReference type="NCBI Taxonomy" id="166010"/>
    <lineage>
        <taxon>Eukaryota</taxon>
        <taxon>Metazoa</taxon>
        <taxon>Ecdysozoa</taxon>
        <taxon>Nematoda</taxon>
        <taxon>Chromadorea</taxon>
        <taxon>Rhabditida</taxon>
        <taxon>Tylenchina</taxon>
        <taxon>Tylenchomorpha</taxon>
        <taxon>Sphaerularioidea</taxon>
        <taxon>Anguinidae</taxon>
        <taxon>Anguininae</taxon>
        <taxon>Ditylenchus</taxon>
    </lineage>
</organism>
<dbReference type="AlphaFoldDB" id="A0AAD4RAF9"/>
<feature type="compositionally biased region" description="Polar residues" evidence="1">
    <location>
        <begin position="51"/>
        <end position="62"/>
    </location>
</feature>
<dbReference type="EMBL" id="JAKKPZ010000001">
    <property type="protein sequence ID" value="KAI1728358.1"/>
    <property type="molecule type" value="Genomic_DNA"/>
</dbReference>
<evidence type="ECO:0000256" key="1">
    <source>
        <dbReference type="SAM" id="MobiDB-lite"/>
    </source>
</evidence>
<proteinExistence type="predicted"/>
<feature type="region of interest" description="Disordered" evidence="1">
    <location>
        <begin position="241"/>
        <end position="261"/>
    </location>
</feature>
<accession>A0AAD4RAF9</accession>
<reference evidence="2" key="1">
    <citation type="submission" date="2022-01" db="EMBL/GenBank/DDBJ databases">
        <title>Genome Sequence Resource for Two Populations of Ditylenchus destructor, the Migratory Endoparasitic Phytonematode.</title>
        <authorList>
            <person name="Zhang H."/>
            <person name="Lin R."/>
            <person name="Xie B."/>
        </authorList>
    </citation>
    <scope>NUCLEOTIDE SEQUENCE</scope>
    <source>
        <strain evidence="2">BazhouSP</strain>
    </source>
</reference>
<feature type="region of interest" description="Disordered" evidence="1">
    <location>
        <begin position="171"/>
        <end position="195"/>
    </location>
</feature>
<dbReference type="Proteomes" id="UP001201812">
    <property type="component" value="Unassembled WGS sequence"/>
</dbReference>
<sequence>MNRQAPLSCKKPRRSISLPRNAVEPVKARAAIATPKVVNRPQPKALTLTNTRPFGICNNSTPKPGRPSIVESTRSISRQSVYLTNNAVQPVKARAAIATPKIYNRAQPKALTPTNTRPFGICNNSTPKPGRPSIVESTRSISRQSVYLTNMRNGRSGMSFTGISPVLPTKHKTKPLACKPNTKVETNDSEPSDATFCLNDTYEIEPSLRKDVSGDEEKIPKPSETTHRLDETYCLNETFDIEPASAKRPANSQDDVDSYQPSDATFQLDKTYCLNDTYDV</sequence>
<comment type="caution">
    <text evidence="2">The sequence shown here is derived from an EMBL/GenBank/DDBJ whole genome shotgun (WGS) entry which is preliminary data.</text>
</comment>
<feature type="region of interest" description="Disordered" evidence="1">
    <location>
        <begin position="51"/>
        <end position="70"/>
    </location>
</feature>
<feature type="compositionally biased region" description="Polar residues" evidence="1">
    <location>
        <begin position="113"/>
        <end position="127"/>
    </location>
</feature>
<evidence type="ECO:0000313" key="2">
    <source>
        <dbReference type="EMBL" id="KAI1728358.1"/>
    </source>
</evidence>